<dbReference type="EMBL" id="CP064955">
    <property type="protein sequence ID" value="QPK83273.1"/>
    <property type="molecule type" value="Genomic_DNA"/>
</dbReference>
<name>A0A7T0KM47_9CORY</name>
<feature type="signal peptide" evidence="2">
    <location>
        <begin position="1"/>
        <end position="25"/>
    </location>
</feature>
<gene>
    <name evidence="3" type="ORF">G7Y29_00050</name>
</gene>
<accession>A0A7T0KM47</accession>
<evidence type="ECO:0000313" key="3">
    <source>
        <dbReference type="EMBL" id="QPK83273.1"/>
    </source>
</evidence>
<keyword evidence="1" id="KW-0472">Membrane</keyword>
<feature type="chain" id="PRO_5032730759" description="Secreted protein" evidence="2">
    <location>
        <begin position="26"/>
        <end position="133"/>
    </location>
</feature>
<reference evidence="3 4" key="1">
    <citation type="submission" date="2020-11" db="EMBL/GenBank/DDBJ databases">
        <title>Corynebacterium sp. MC1420.</title>
        <authorList>
            <person name="Zhou J."/>
        </authorList>
    </citation>
    <scope>NUCLEOTIDE SEQUENCE [LARGE SCALE GENOMIC DNA]</scope>
    <source>
        <strain evidence="3 4">MC1420</strain>
    </source>
</reference>
<sequence>MKKYTALAVSSALALTLLSAPSAGATFGSSSPVLREPAEGEMKFEPAEQPALGSAYTGSAPLSLLLAALSIGVVAKLLTDNIPVLRQGLDDIAASVCLAGAPGSSEATRSFPATDFNLEPLITGLLAGPGGVA</sequence>
<organism evidence="3 4">
    <name type="scientific">Corynebacterium qintianiae</name>
    <dbReference type="NCBI Taxonomy" id="2709392"/>
    <lineage>
        <taxon>Bacteria</taxon>
        <taxon>Bacillati</taxon>
        <taxon>Actinomycetota</taxon>
        <taxon>Actinomycetes</taxon>
        <taxon>Mycobacteriales</taxon>
        <taxon>Corynebacteriaceae</taxon>
        <taxon>Corynebacterium</taxon>
    </lineage>
</organism>
<evidence type="ECO:0008006" key="5">
    <source>
        <dbReference type="Google" id="ProtNLM"/>
    </source>
</evidence>
<keyword evidence="1" id="KW-0812">Transmembrane</keyword>
<evidence type="ECO:0000313" key="4">
    <source>
        <dbReference type="Proteomes" id="UP000594586"/>
    </source>
</evidence>
<keyword evidence="1" id="KW-1133">Transmembrane helix</keyword>
<dbReference type="RefSeq" id="WP_165003117.1">
    <property type="nucleotide sequence ID" value="NZ_CP064955.1"/>
</dbReference>
<dbReference type="Proteomes" id="UP000594586">
    <property type="component" value="Chromosome"/>
</dbReference>
<keyword evidence="4" id="KW-1185">Reference proteome</keyword>
<proteinExistence type="predicted"/>
<keyword evidence="2" id="KW-0732">Signal</keyword>
<evidence type="ECO:0000256" key="1">
    <source>
        <dbReference type="SAM" id="Phobius"/>
    </source>
</evidence>
<protein>
    <recommendedName>
        <fullName evidence="5">Secreted protein</fullName>
    </recommendedName>
</protein>
<evidence type="ECO:0000256" key="2">
    <source>
        <dbReference type="SAM" id="SignalP"/>
    </source>
</evidence>
<feature type="transmembrane region" description="Helical" evidence="1">
    <location>
        <begin position="59"/>
        <end position="78"/>
    </location>
</feature>
<dbReference type="KEGG" id="cqn:G7Y29_00050"/>
<dbReference type="AlphaFoldDB" id="A0A7T0KM47"/>